<evidence type="ECO:0008006" key="4">
    <source>
        <dbReference type="Google" id="ProtNLM"/>
    </source>
</evidence>
<dbReference type="EMBL" id="JABMIG020000034">
    <property type="protein sequence ID" value="KAL3800131.1"/>
    <property type="molecule type" value="Genomic_DNA"/>
</dbReference>
<dbReference type="Proteomes" id="UP001516023">
    <property type="component" value="Unassembled WGS sequence"/>
</dbReference>
<name>A0ABD3QJS7_9STRA</name>
<dbReference type="PANTHER" id="PTHR28106:SF1">
    <property type="entry name" value="MITOCHONDRIAL ATPASE COMPLEX SUBUNIT ATP10"/>
    <property type="match status" value="1"/>
</dbReference>
<feature type="region of interest" description="Disordered" evidence="1">
    <location>
        <begin position="388"/>
        <end position="413"/>
    </location>
</feature>
<sequence>MSTLESVHLEITSYRYLPMQLLLSLCGMDIIYPDIIYHIDLKSTASFTRTNRPQKAMLYLIMAFVFQQSRLCKQRLSKVLTWTRNISSPVSSVATQRKHALSSILTSSLTAQSHCLHWDTSTPSKSTAKRHFSQKSPFEQPSVFDTEYERLRLRRNKHIRMHPDGHGKDILPGNYVIKKHPKTGQERKVILEHALGYFWALKELSLTDNKPILSNECIIPAAEAEKFPTLTGLHCLNDEIVNIPDFFTRNNLSKDATAQCTLVALSCKDFGAKLLPSWTKPFDEALRHGGDSHKYETVRITINEGRIAKLLSPLIVSGTRKNVPEEDHERTLLYYGDAGEMRDILRMHNIYTGYVFLVDGIGRVRWAGSGEGSEEEVQNMIDFARELTKPPQKFSRQSNKAGPRVGKKFPPQD</sequence>
<keyword evidence="3" id="KW-1185">Reference proteome</keyword>
<proteinExistence type="predicted"/>
<organism evidence="2 3">
    <name type="scientific">Cyclotella cryptica</name>
    <dbReference type="NCBI Taxonomy" id="29204"/>
    <lineage>
        <taxon>Eukaryota</taxon>
        <taxon>Sar</taxon>
        <taxon>Stramenopiles</taxon>
        <taxon>Ochrophyta</taxon>
        <taxon>Bacillariophyta</taxon>
        <taxon>Coscinodiscophyceae</taxon>
        <taxon>Thalassiosirophycidae</taxon>
        <taxon>Stephanodiscales</taxon>
        <taxon>Stephanodiscaceae</taxon>
        <taxon>Cyclotella</taxon>
    </lineage>
</organism>
<accession>A0ABD3QJS7</accession>
<evidence type="ECO:0000313" key="2">
    <source>
        <dbReference type="EMBL" id="KAL3800131.1"/>
    </source>
</evidence>
<evidence type="ECO:0000313" key="3">
    <source>
        <dbReference type="Proteomes" id="UP001516023"/>
    </source>
</evidence>
<comment type="caution">
    <text evidence="2">The sequence shown here is derived from an EMBL/GenBank/DDBJ whole genome shotgun (WGS) entry which is preliminary data.</text>
</comment>
<protein>
    <recommendedName>
        <fullName evidence="4">Mitochondrial ATPase complex subunit ATP10</fullName>
    </recommendedName>
</protein>
<dbReference type="InterPro" id="IPR007849">
    <property type="entry name" value="ATP10"/>
</dbReference>
<dbReference type="PANTHER" id="PTHR28106">
    <property type="entry name" value="MITOCHONDRIAL ATPASE COMPLEX SUBUNIT ATP10"/>
    <property type="match status" value="1"/>
</dbReference>
<dbReference type="AlphaFoldDB" id="A0ABD3QJS7"/>
<reference evidence="2 3" key="1">
    <citation type="journal article" date="2020" name="G3 (Bethesda)">
        <title>Improved Reference Genome for Cyclotella cryptica CCMP332, a Model for Cell Wall Morphogenesis, Salinity Adaptation, and Lipid Production in Diatoms (Bacillariophyta).</title>
        <authorList>
            <person name="Roberts W.R."/>
            <person name="Downey K.M."/>
            <person name="Ruck E.C."/>
            <person name="Traller J.C."/>
            <person name="Alverson A.J."/>
        </authorList>
    </citation>
    <scope>NUCLEOTIDE SEQUENCE [LARGE SCALE GENOMIC DNA]</scope>
    <source>
        <strain evidence="2 3">CCMP332</strain>
    </source>
</reference>
<evidence type="ECO:0000256" key="1">
    <source>
        <dbReference type="SAM" id="MobiDB-lite"/>
    </source>
</evidence>
<gene>
    <name evidence="2" type="ORF">HJC23_001052</name>
</gene>
<dbReference type="Pfam" id="PF05176">
    <property type="entry name" value="ATP-synt_10"/>
    <property type="match status" value="1"/>
</dbReference>